<evidence type="ECO:0000313" key="4">
    <source>
        <dbReference type="EMBL" id="MBF4694589.1"/>
    </source>
</evidence>
<dbReference type="EMBL" id="JADKNH010000009">
    <property type="protein sequence ID" value="MBF4694589.1"/>
    <property type="molecule type" value="Genomic_DNA"/>
</dbReference>
<evidence type="ECO:0000259" key="3">
    <source>
        <dbReference type="Pfam" id="PF09084"/>
    </source>
</evidence>
<keyword evidence="2" id="KW-0732">Signal</keyword>
<gene>
    <name evidence="4" type="ORF">ISU02_15870</name>
</gene>
<dbReference type="Gene3D" id="3.40.190.10">
    <property type="entry name" value="Periplasmic binding protein-like II"/>
    <property type="match status" value="2"/>
</dbReference>
<accession>A0ABR9ZVW8</accession>
<evidence type="ECO:0000256" key="1">
    <source>
        <dbReference type="SAM" id="MobiDB-lite"/>
    </source>
</evidence>
<evidence type="ECO:0000256" key="2">
    <source>
        <dbReference type="SAM" id="SignalP"/>
    </source>
</evidence>
<name>A0ABR9ZVW8_9FIRM</name>
<feature type="region of interest" description="Disordered" evidence="1">
    <location>
        <begin position="35"/>
        <end position="58"/>
    </location>
</feature>
<dbReference type="PANTHER" id="PTHR30024">
    <property type="entry name" value="ALIPHATIC SULFONATES-BINDING PROTEIN-RELATED"/>
    <property type="match status" value="1"/>
</dbReference>
<feature type="chain" id="PRO_5046187461" evidence="2">
    <location>
        <begin position="29"/>
        <end position="359"/>
    </location>
</feature>
<reference evidence="4 5" key="1">
    <citation type="submission" date="2020-11" db="EMBL/GenBank/DDBJ databases">
        <title>Fusibacter basophilias sp. nov.</title>
        <authorList>
            <person name="Qiu D."/>
        </authorList>
    </citation>
    <scope>NUCLEOTIDE SEQUENCE [LARGE SCALE GENOMIC DNA]</scope>
    <source>
        <strain evidence="4 5">Q10-2</strain>
    </source>
</reference>
<feature type="compositionally biased region" description="Low complexity" evidence="1">
    <location>
        <begin position="35"/>
        <end position="52"/>
    </location>
</feature>
<proteinExistence type="predicted"/>
<sequence length="359" mass="39384">MNNLKNRIQKSMAVLMVLIMVMSLSACAPKTANETVEPAAEATPEATSTTASEDNEEASTILEPLTLRAITPEGATTIAMLKMISEQPVLKENVTVEYESLTATDLLATEIMGEKTDFAIVPTNLAIKLYNKGVPYKFASINTHGNLYMITTLDITSWDDLKGKDVYMIGQGLIPDLIFRHLAKSNGLDPDKDMNLVYLSGTTEVAPTFLSGKSTITIMPEPLLSVVSTKDVPYTVLFDFQEEFEKATGISGGFPQAGLMVKNTVVEAYPEVVDAFISNLEESCTWVNENPKEAGAYAEDLELGTPTPIIVKAMDGLNIWHENAYEHRESLEKFYNILLEASPEAIGGKLPDEGFYYKK</sequence>
<organism evidence="4 5">
    <name type="scientific">Fusibacter ferrireducens</name>
    <dbReference type="NCBI Taxonomy" id="2785058"/>
    <lineage>
        <taxon>Bacteria</taxon>
        <taxon>Bacillati</taxon>
        <taxon>Bacillota</taxon>
        <taxon>Clostridia</taxon>
        <taxon>Eubacteriales</taxon>
        <taxon>Eubacteriales Family XII. Incertae Sedis</taxon>
        <taxon>Fusibacter</taxon>
    </lineage>
</organism>
<protein>
    <submittedName>
        <fullName evidence="4">ABC transporter substrate-binding protein</fullName>
    </submittedName>
</protein>
<dbReference type="SUPFAM" id="SSF53850">
    <property type="entry name" value="Periplasmic binding protein-like II"/>
    <property type="match status" value="1"/>
</dbReference>
<dbReference type="InterPro" id="IPR015168">
    <property type="entry name" value="SsuA/THI5"/>
</dbReference>
<dbReference type="RefSeq" id="WP_194702819.1">
    <property type="nucleotide sequence ID" value="NZ_JADKNH010000009.1"/>
</dbReference>
<feature type="signal peptide" evidence="2">
    <location>
        <begin position="1"/>
        <end position="28"/>
    </location>
</feature>
<dbReference type="Pfam" id="PF09084">
    <property type="entry name" value="NMT1"/>
    <property type="match status" value="1"/>
</dbReference>
<dbReference type="InterPro" id="IPR027024">
    <property type="entry name" value="UCP027386_ABC_sbc_TM0202"/>
</dbReference>
<dbReference type="PANTHER" id="PTHR30024:SF46">
    <property type="entry name" value="ABC TRANSPORTER, SUBSTRATE-BINDING LIPOPROTEIN"/>
    <property type="match status" value="1"/>
</dbReference>
<keyword evidence="5" id="KW-1185">Reference proteome</keyword>
<dbReference type="PIRSF" id="PIRSF027386">
    <property type="entry name" value="UCP027386_ABC_sbc_TM0202"/>
    <property type="match status" value="1"/>
</dbReference>
<dbReference type="Proteomes" id="UP000614200">
    <property type="component" value="Unassembled WGS sequence"/>
</dbReference>
<evidence type="ECO:0000313" key="5">
    <source>
        <dbReference type="Proteomes" id="UP000614200"/>
    </source>
</evidence>
<dbReference type="PROSITE" id="PS51257">
    <property type="entry name" value="PROKAR_LIPOPROTEIN"/>
    <property type="match status" value="1"/>
</dbReference>
<comment type="caution">
    <text evidence="4">The sequence shown here is derived from an EMBL/GenBank/DDBJ whole genome shotgun (WGS) entry which is preliminary data.</text>
</comment>
<feature type="domain" description="SsuA/THI5-like" evidence="3">
    <location>
        <begin position="93"/>
        <end position="294"/>
    </location>
</feature>